<reference evidence="5 6" key="1">
    <citation type="journal article" date="2014" name="Int. J. Syst. Evol. Microbiol.">
        <title>Complete genome sequence of Corynebacterium casei LMG S-19264T (=DSM 44701T), isolated from a smear-ripened cheese.</title>
        <authorList>
            <consortium name="US DOE Joint Genome Institute (JGI-PGF)"/>
            <person name="Walter F."/>
            <person name="Albersmeier A."/>
            <person name="Kalinowski J."/>
            <person name="Ruckert C."/>
        </authorList>
    </citation>
    <scope>NUCLEOTIDE SEQUENCE [LARGE SCALE GENOMIC DNA]</scope>
    <source>
        <strain evidence="5 6">NBRC 110095</strain>
    </source>
</reference>
<dbReference type="Pfam" id="PF13385">
    <property type="entry name" value="Laminin_G_3"/>
    <property type="match status" value="1"/>
</dbReference>
<evidence type="ECO:0000313" key="5">
    <source>
        <dbReference type="EMBL" id="GLS24845.1"/>
    </source>
</evidence>
<evidence type="ECO:0000256" key="1">
    <source>
        <dbReference type="ARBA" id="ARBA00022729"/>
    </source>
</evidence>
<name>A0AA37WL36_9GAMM</name>
<dbReference type="SMART" id="SM00560">
    <property type="entry name" value="LamGL"/>
    <property type="match status" value="1"/>
</dbReference>
<dbReference type="Gene3D" id="2.60.120.200">
    <property type="match status" value="1"/>
</dbReference>
<keyword evidence="2" id="KW-1015">Disulfide bond</keyword>
<keyword evidence="1" id="KW-0732">Signal</keyword>
<proteinExistence type="predicted"/>
<dbReference type="SUPFAM" id="SSF49899">
    <property type="entry name" value="Concanavalin A-like lectins/glucanases"/>
    <property type="match status" value="1"/>
</dbReference>
<gene>
    <name evidence="5" type="ORF">GCM10007877_05590</name>
</gene>
<sequence length="845" mass="89605">MMKRNEFSFPSVESSLYTMAALKSALLKTTMTVGIVSVVTACGGGSGASTVSNQDTSNDRPDEVTYNGPDPSTEDVQNFKLNVWDNLVSEERCGACHSTGGQSPAFVRADDINEAYALANGLVNLEIPSESRLVTKVAGGHNCWESVASVCGDIVTGYIEGWAQSSGGISNTITLTPPEIQDVGESKNFPQDSTLFSTTVYPLVSTYCSSCHSETSEIQQQPYIGSADVDVAYEASKSRIDLATAANSRLVTRLGNEFHNCWGDCLTNANEMQAAIQAFSDGVPATAVDPDLVVSKAMGLYDGIVASSGGRVETNMIALWEFKVGEGTTAFDSSGIEPAVNLTLTGDVEWVGAWGLDFNPGGKAQALTQDSVKLYDMISATGEYSIEAWVIPGNVSQEGPARIVSYSGAEMSRNFMLGQTLYNYDFHNRSAATDADGAPAVSTPDADEVLQATLQHVVATFDPIDGRKIYVDGELIVQEEAVEGGSLNSWDSSFALVLGAEVDGSNGWDGILRMLAVHNRAMSEEDIRANFDVGVGEKYYLLFNVEEHMSVPQAYVGFEVQQFDSYGYLFNSPFFISLDGTASISDVPLSGMRIGVNGREAEVGQAFANLDLSLGGTAYEEGVGQPLSGLGTVVELEFGAAEDIFFLTFDRLGADSYSRSAPPVPATPTPVDLPEQSDIGLKHFAEINATLSEVTSVPVTNASVAQTYETLKQQLPTIEALDGFLTSHQMGITQLAVEYCNVLVNDAPLRSAYFTGFDFGQPSAASGLNDSTERDAVINPILNRLLANAVAANGNVSLSTQPDPAAVRTELDSLIDTMIGSGATTNTTVIAVCAAASGSALMLLQ</sequence>
<dbReference type="InterPro" id="IPR006558">
    <property type="entry name" value="LamG-like"/>
</dbReference>
<feature type="region of interest" description="Disordered" evidence="3">
    <location>
        <begin position="46"/>
        <end position="72"/>
    </location>
</feature>
<dbReference type="EMBL" id="BSPD01000020">
    <property type="protein sequence ID" value="GLS24845.1"/>
    <property type="molecule type" value="Genomic_DNA"/>
</dbReference>
<protein>
    <recommendedName>
        <fullName evidence="4">LamG-like jellyroll fold domain-containing protein</fullName>
    </recommendedName>
</protein>
<evidence type="ECO:0000256" key="3">
    <source>
        <dbReference type="SAM" id="MobiDB-lite"/>
    </source>
</evidence>
<keyword evidence="6" id="KW-1185">Reference proteome</keyword>
<dbReference type="Proteomes" id="UP001156870">
    <property type="component" value="Unassembled WGS sequence"/>
</dbReference>
<dbReference type="AlphaFoldDB" id="A0AA37WL36"/>
<organism evidence="5 6">
    <name type="scientific">Marinibactrum halimedae</name>
    <dbReference type="NCBI Taxonomy" id="1444977"/>
    <lineage>
        <taxon>Bacteria</taxon>
        <taxon>Pseudomonadati</taxon>
        <taxon>Pseudomonadota</taxon>
        <taxon>Gammaproteobacteria</taxon>
        <taxon>Cellvibrionales</taxon>
        <taxon>Cellvibrionaceae</taxon>
        <taxon>Marinibactrum</taxon>
    </lineage>
</organism>
<evidence type="ECO:0000256" key="2">
    <source>
        <dbReference type="ARBA" id="ARBA00023157"/>
    </source>
</evidence>
<dbReference type="RefSeq" id="WP_232592332.1">
    <property type="nucleotide sequence ID" value="NZ_BSPD01000020.1"/>
</dbReference>
<evidence type="ECO:0000259" key="4">
    <source>
        <dbReference type="SMART" id="SM00560"/>
    </source>
</evidence>
<evidence type="ECO:0000313" key="6">
    <source>
        <dbReference type="Proteomes" id="UP001156870"/>
    </source>
</evidence>
<accession>A0AA37WL36</accession>
<feature type="domain" description="LamG-like jellyroll fold" evidence="4">
    <location>
        <begin position="382"/>
        <end position="525"/>
    </location>
</feature>
<comment type="caution">
    <text evidence="5">The sequence shown here is derived from an EMBL/GenBank/DDBJ whole genome shotgun (WGS) entry which is preliminary data.</text>
</comment>
<dbReference type="InterPro" id="IPR013320">
    <property type="entry name" value="ConA-like_dom_sf"/>
</dbReference>